<evidence type="ECO:0000313" key="2">
    <source>
        <dbReference type="EMBL" id="UQX09670.1"/>
    </source>
</evidence>
<dbReference type="Proteomes" id="UP001056610">
    <property type="component" value="Chromosome"/>
</dbReference>
<dbReference type="InterPro" id="IPR002560">
    <property type="entry name" value="Transposase_DDE"/>
</dbReference>
<organism evidence="2 3">
    <name type="scientific">Candidatus Mycobacterium methanotrophicum</name>
    <dbReference type="NCBI Taxonomy" id="2943498"/>
    <lineage>
        <taxon>Bacteria</taxon>
        <taxon>Bacillati</taxon>
        <taxon>Actinomycetota</taxon>
        <taxon>Actinomycetes</taxon>
        <taxon>Mycobacteriales</taxon>
        <taxon>Mycobacteriaceae</taxon>
        <taxon>Mycobacterium</taxon>
    </lineage>
</organism>
<gene>
    <name evidence="2" type="ORF">M5I08_15165</name>
</gene>
<proteinExistence type="predicted"/>
<dbReference type="EMBL" id="CP097320">
    <property type="protein sequence ID" value="UQX09670.1"/>
    <property type="molecule type" value="Genomic_DNA"/>
</dbReference>
<evidence type="ECO:0000259" key="1">
    <source>
        <dbReference type="Pfam" id="PF01610"/>
    </source>
</evidence>
<protein>
    <submittedName>
        <fullName evidence="2">Transposase</fullName>
    </submittedName>
</protein>
<accession>A0ABY4QJ10</accession>
<reference evidence="2" key="1">
    <citation type="submission" date="2022-05" db="EMBL/GenBank/DDBJ databases">
        <title>A methanotrophic Mycobacterium dominates a cave microbial ecosystem.</title>
        <authorList>
            <person name="Van Spanning R.J.M."/>
            <person name="Guan Q."/>
            <person name="Melkonian C."/>
            <person name="Gallant J."/>
            <person name="Polerecky L."/>
            <person name="Flot J.-F."/>
            <person name="Brandt B.W."/>
            <person name="Braster M."/>
            <person name="Iturbe Espinoza P."/>
            <person name="Aerts J."/>
            <person name="Meima-Franke M."/>
            <person name="Piersma S.R."/>
            <person name="Bunduc C."/>
            <person name="Ummels R."/>
            <person name="Pain A."/>
            <person name="Fleming E.J."/>
            <person name="van der Wel N."/>
            <person name="Gherman V.D."/>
            <person name="Sarbu S.M."/>
            <person name="Bodelier P.L.E."/>
            <person name="Bitter W."/>
        </authorList>
    </citation>
    <scope>NUCLEOTIDE SEQUENCE</scope>
    <source>
        <strain evidence="2">Sulfur Cave</strain>
    </source>
</reference>
<keyword evidence="3" id="KW-1185">Reference proteome</keyword>
<evidence type="ECO:0000313" key="3">
    <source>
        <dbReference type="Proteomes" id="UP001056610"/>
    </source>
</evidence>
<dbReference type="RefSeq" id="WP_219069735.1">
    <property type="nucleotide sequence ID" value="NZ_CAJUXY010000064.1"/>
</dbReference>
<dbReference type="Pfam" id="PF01610">
    <property type="entry name" value="DDE_Tnp_ISL3"/>
    <property type="match status" value="1"/>
</dbReference>
<feature type="domain" description="Transposase IS204/IS1001/IS1096/IS1165 DDE" evidence="1">
    <location>
        <begin position="11"/>
        <end position="85"/>
    </location>
</feature>
<sequence>MAPRRGHRARPGCVICLDPFHVVVWAMKALDKVRVRTTAATGHRDRHAMWAVRKNPTDLSGAQRTSLAAIQATNKTLYRAYLLQRATPGAISG</sequence>
<name>A0ABY4QJ10_9MYCO</name>